<evidence type="ECO:0000259" key="1">
    <source>
        <dbReference type="Pfam" id="PF13439"/>
    </source>
</evidence>
<evidence type="ECO:0000313" key="2">
    <source>
        <dbReference type="EMBL" id="MBW4329776.1"/>
    </source>
</evidence>
<accession>A0ABS6XK48</accession>
<keyword evidence="3" id="KW-1185">Reference proteome</keyword>
<feature type="domain" description="Glycosyltransferase subfamily 4-like N-terminal" evidence="1">
    <location>
        <begin position="25"/>
        <end position="174"/>
    </location>
</feature>
<dbReference type="Pfam" id="PF13692">
    <property type="entry name" value="Glyco_trans_1_4"/>
    <property type="match status" value="1"/>
</dbReference>
<dbReference type="CDD" id="cd03822">
    <property type="entry name" value="GT4_mannosyltransferase-like"/>
    <property type="match status" value="1"/>
</dbReference>
<protein>
    <submittedName>
        <fullName evidence="2">Glycosyltransferase family 4 protein</fullName>
    </submittedName>
</protein>
<sequence>MPGSMPGIDHIAMIGNALPRRCGLATYTSHVVTALNARFPDLTVDHYAMDDGSGVEYPSSIHTIPARDPMAYREAAGLIEASGAQAIWVQHEFGIFGGDAGAHLMLLLERSTLPVVATLHTVLESPSPAERTVFERLLQRAGHLIVMAQRGRDMLCDLYDVAPERISVIEHGVPDRPYVDPDKVKARYDLSGRPIIMTFGLLAPDKGIDYMIEAMPAIVAEQPNACYVVIGATHPNLVREQGEAYRESLVRRVQALGIERNVRFIDSFLEEDSLLDWLEACDVYVTPYLNLAQVTSGTLSYAVALGKPVVSTPYIHAREILADDHGVIVSRRDSAALAKAVEQLLGDASQRGAMAARAYARGREMIWPKSAERGIAAIAKARRARVRSLGTTSKPGTPLTPNLEAVERMTDGTGILQHGIFSIPDRNHGYCVDDNARALILTSVIGSEENKRAARLSAVYAAFLQHAWNPDLRRFRNFMRYDRSWCEDQGSQDSNGRALWALGHVAAKANDQALRDWAIHLFDQAAPLVQGLESPRAIAFAALGAAQILTPFPAHGEARAILERAGDLLDRLLAATRRPDWSWFEAVLAYDNARLCEALIRAGSVLNRDDFVATGIETLDWILDIQTNAHGLFRPVGTDSFNRPYSPPLPFDQQPLEAQATIEACLAASDATGDSRWANAAHTAYRWYLGHNDLAQPLASRGDGGCFDGLMPHGVNRNQGAESILALQLANVAIASLSDRSDSEGNRNAA</sequence>
<dbReference type="RefSeq" id="WP_219237087.1">
    <property type="nucleotide sequence ID" value="NZ_JAHWZX010000002.1"/>
</dbReference>
<dbReference type="InterPro" id="IPR028098">
    <property type="entry name" value="Glyco_trans_4-like_N"/>
</dbReference>
<evidence type="ECO:0000313" key="3">
    <source>
        <dbReference type="Proteomes" id="UP001197214"/>
    </source>
</evidence>
<organism evidence="2 3">
    <name type="scientific">Stakelama flava</name>
    <dbReference type="NCBI Taxonomy" id="2860338"/>
    <lineage>
        <taxon>Bacteria</taxon>
        <taxon>Pseudomonadati</taxon>
        <taxon>Pseudomonadota</taxon>
        <taxon>Alphaproteobacteria</taxon>
        <taxon>Sphingomonadales</taxon>
        <taxon>Sphingomonadaceae</taxon>
        <taxon>Stakelama</taxon>
    </lineage>
</organism>
<name>A0ABS6XK48_9SPHN</name>
<proteinExistence type="predicted"/>
<dbReference type="Pfam" id="PF13439">
    <property type="entry name" value="Glyco_transf_4"/>
    <property type="match status" value="1"/>
</dbReference>
<dbReference type="EMBL" id="JAHWZX010000002">
    <property type="protein sequence ID" value="MBW4329776.1"/>
    <property type="molecule type" value="Genomic_DNA"/>
</dbReference>
<dbReference type="PANTHER" id="PTHR12526">
    <property type="entry name" value="GLYCOSYLTRANSFERASE"/>
    <property type="match status" value="1"/>
</dbReference>
<dbReference type="PANTHER" id="PTHR12526:SF572">
    <property type="entry name" value="BLL5144 PROTEIN"/>
    <property type="match status" value="1"/>
</dbReference>
<reference evidence="2 3" key="1">
    <citation type="submission" date="2021-07" db="EMBL/GenBank/DDBJ databases">
        <title>Stakelama flava sp. nov., a novel endophytic bacterium isolated from branch of Kandelia candel.</title>
        <authorList>
            <person name="Tuo L."/>
        </authorList>
    </citation>
    <scope>NUCLEOTIDE SEQUENCE [LARGE SCALE GENOMIC DNA]</scope>
    <source>
        <strain evidence="2 3">CBK3Z-3</strain>
    </source>
</reference>
<dbReference type="Proteomes" id="UP001197214">
    <property type="component" value="Unassembled WGS sequence"/>
</dbReference>
<comment type="caution">
    <text evidence="2">The sequence shown here is derived from an EMBL/GenBank/DDBJ whole genome shotgun (WGS) entry which is preliminary data.</text>
</comment>
<gene>
    <name evidence="2" type="ORF">KY084_02660</name>
</gene>